<dbReference type="EMBL" id="CAEZYF010000020">
    <property type="protein sequence ID" value="CAB4737048.1"/>
    <property type="molecule type" value="Genomic_DNA"/>
</dbReference>
<evidence type="ECO:0000256" key="1">
    <source>
        <dbReference type="ARBA" id="ARBA00004651"/>
    </source>
</evidence>
<dbReference type="PANTHER" id="PTHR33908:SF11">
    <property type="entry name" value="MEMBRANE PROTEIN"/>
    <property type="match status" value="1"/>
</dbReference>
<proteinExistence type="predicted"/>
<evidence type="ECO:0000313" key="11">
    <source>
        <dbReference type="EMBL" id="CAB4737048.1"/>
    </source>
</evidence>
<organism evidence="13">
    <name type="scientific">freshwater metagenome</name>
    <dbReference type="NCBI Taxonomy" id="449393"/>
    <lineage>
        <taxon>unclassified sequences</taxon>
        <taxon>metagenomes</taxon>
        <taxon>ecological metagenomes</taxon>
    </lineage>
</organism>
<reference evidence="13" key="1">
    <citation type="submission" date="2020-05" db="EMBL/GenBank/DDBJ databases">
        <authorList>
            <person name="Chiriac C."/>
            <person name="Salcher M."/>
            <person name="Ghai R."/>
            <person name="Kavagutti S V."/>
        </authorList>
    </citation>
    <scope>NUCLEOTIDE SEQUENCE</scope>
</reference>
<evidence type="ECO:0000256" key="4">
    <source>
        <dbReference type="ARBA" id="ARBA00022679"/>
    </source>
</evidence>
<dbReference type="GO" id="GO:0005886">
    <property type="term" value="C:plasma membrane"/>
    <property type="evidence" value="ECO:0007669"/>
    <property type="project" value="UniProtKB-SubCell"/>
</dbReference>
<keyword evidence="5 8" id="KW-0812">Transmembrane</keyword>
<feature type="domain" description="Glycosyltransferase RgtA/B/C/D-like" evidence="9">
    <location>
        <begin position="80"/>
        <end position="233"/>
    </location>
</feature>
<accession>A0A6J7JS39</accession>
<dbReference type="AlphaFoldDB" id="A0A6J7JS39"/>
<dbReference type="EMBL" id="CAFBOL010000047">
    <property type="protein sequence ID" value="CAB4995785.1"/>
    <property type="molecule type" value="Genomic_DNA"/>
</dbReference>
<comment type="subcellular location">
    <subcellularLocation>
        <location evidence="1">Cell membrane</location>
        <topology evidence="1">Multi-pass membrane protein</topology>
    </subcellularLocation>
</comment>
<keyword evidence="7 8" id="KW-0472">Membrane</keyword>
<dbReference type="Pfam" id="PF13231">
    <property type="entry name" value="PMT_2"/>
    <property type="match status" value="1"/>
</dbReference>
<feature type="transmembrane region" description="Helical" evidence="8">
    <location>
        <begin position="103"/>
        <end position="120"/>
    </location>
</feature>
<feature type="transmembrane region" description="Helical" evidence="8">
    <location>
        <begin position="215"/>
        <end position="236"/>
    </location>
</feature>
<dbReference type="InterPro" id="IPR050297">
    <property type="entry name" value="LipidA_mod_glycosyltrf_83"/>
</dbReference>
<sequence>MRTLDGDAARNATWWSLRSFRSRLTAIVIAGALLRSVVLAYRWGRPLRMNDSLWYSFTATGLRHGRFFHSILTGGPTAEHPPLAAVLMAPLSFLSDPVQGQRLTTTLFGIALVALIGLLGRRIGGPTMGLIAAAIAAVYPNLWTHDGLVMAESIAMVLIVGWMLAVLHLLDRPTWRRAALVGALAGLAALTRSELGLLAVAGLVAVVWHSRSRAAVLRAAAMALVTAAVLLPWTVVNVARFDSPVLLTTNDGTTLLGSYCDDVFSGGDKGGWSLFCVLGGPEPSGDDSVRSAQQRRWALSYARQHVSQLPGIVVARVARALDLYGLHDVVHGDVGEDQQRTAVWAGIVCWWILAPLACWGVRRLRRRDRAVVLVPVAIVFATTVAFYGSHRLRAPLEPSLVLLAAAALTGWLREGRTTPGDDESTRLTSTNL</sequence>
<feature type="transmembrane region" description="Helical" evidence="8">
    <location>
        <begin position="126"/>
        <end position="142"/>
    </location>
</feature>
<dbReference type="EMBL" id="CAESGF010000017">
    <property type="protein sequence ID" value="CAB4364732.1"/>
    <property type="molecule type" value="Genomic_DNA"/>
</dbReference>
<evidence type="ECO:0000256" key="7">
    <source>
        <dbReference type="ARBA" id="ARBA00023136"/>
    </source>
</evidence>
<feature type="transmembrane region" description="Helical" evidence="8">
    <location>
        <begin position="370"/>
        <end position="388"/>
    </location>
</feature>
<evidence type="ECO:0000313" key="13">
    <source>
        <dbReference type="EMBL" id="CAB4945757.1"/>
    </source>
</evidence>
<protein>
    <submittedName>
        <fullName evidence="13">Unannotated protein</fullName>
    </submittedName>
</protein>
<dbReference type="EMBL" id="CAFBMT010000016">
    <property type="protein sequence ID" value="CAB4945757.1"/>
    <property type="molecule type" value="Genomic_DNA"/>
</dbReference>
<dbReference type="EMBL" id="CAFAAV010000027">
    <property type="protein sequence ID" value="CAB4808040.1"/>
    <property type="molecule type" value="Genomic_DNA"/>
</dbReference>
<evidence type="ECO:0000256" key="8">
    <source>
        <dbReference type="SAM" id="Phobius"/>
    </source>
</evidence>
<keyword evidence="4" id="KW-0808">Transferase</keyword>
<dbReference type="GO" id="GO:0008610">
    <property type="term" value="P:lipid biosynthetic process"/>
    <property type="evidence" value="ECO:0007669"/>
    <property type="project" value="UniProtKB-ARBA"/>
</dbReference>
<keyword evidence="6 8" id="KW-1133">Transmembrane helix</keyword>
<feature type="transmembrane region" description="Helical" evidence="8">
    <location>
        <begin position="342"/>
        <end position="361"/>
    </location>
</feature>
<feature type="transmembrane region" description="Helical" evidence="8">
    <location>
        <begin position="149"/>
        <end position="170"/>
    </location>
</feature>
<feature type="transmembrane region" description="Helical" evidence="8">
    <location>
        <begin position="20"/>
        <end position="41"/>
    </location>
</feature>
<evidence type="ECO:0000256" key="6">
    <source>
        <dbReference type="ARBA" id="ARBA00022989"/>
    </source>
</evidence>
<evidence type="ECO:0000313" key="14">
    <source>
        <dbReference type="EMBL" id="CAB4995785.1"/>
    </source>
</evidence>
<gene>
    <name evidence="11" type="ORF">UFOPK2656_02622</name>
    <name evidence="12" type="ORF">UFOPK3099_00542</name>
    <name evidence="13" type="ORF">UFOPK3651_02503</name>
    <name evidence="14" type="ORF">UFOPK3931_01786</name>
    <name evidence="10" type="ORF">UFOPK4189_02491</name>
</gene>
<evidence type="ECO:0000256" key="2">
    <source>
        <dbReference type="ARBA" id="ARBA00022475"/>
    </source>
</evidence>
<evidence type="ECO:0000313" key="12">
    <source>
        <dbReference type="EMBL" id="CAB4808040.1"/>
    </source>
</evidence>
<name>A0A6J7JS39_9ZZZZ</name>
<evidence type="ECO:0000313" key="10">
    <source>
        <dbReference type="EMBL" id="CAB4364732.1"/>
    </source>
</evidence>
<evidence type="ECO:0000259" key="9">
    <source>
        <dbReference type="Pfam" id="PF13231"/>
    </source>
</evidence>
<evidence type="ECO:0000256" key="3">
    <source>
        <dbReference type="ARBA" id="ARBA00022676"/>
    </source>
</evidence>
<keyword evidence="3" id="KW-0328">Glycosyltransferase</keyword>
<keyword evidence="2" id="KW-1003">Cell membrane</keyword>
<dbReference type="GO" id="GO:0016763">
    <property type="term" value="F:pentosyltransferase activity"/>
    <property type="evidence" value="ECO:0007669"/>
    <property type="project" value="TreeGrafter"/>
</dbReference>
<dbReference type="PANTHER" id="PTHR33908">
    <property type="entry name" value="MANNOSYLTRANSFERASE YKCB-RELATED"/>
    <property type="match status" value="1"/>
</dbReference>
<evidence type="ECO:0000256" key="5">
    <source>
        <dbReference type="ARBA" id="ARBA00022692"/>
    </source>
</evidence>
<dbReference type="InterPro" id="IPR038731">
    <property type="entry name" value="RgtA/B/C-like"/>
</dbReference>